<dbReference type="SUPFAM" id="SSF56784">
    <property type="entry name" value="HAD-like"/>
    <property type="match status" value="1"/>
</dbReference>
<dbReference type="PROSITE" id="PS50969">
    <property type="entry name" value="FCP1"/>
    <property type="match status" value="1"/>
</dbReference>
<gene>
    <name evidence="3" type="ORF">Micbo1qcDRAFT_145764</name>
</gene>
<comment type="function">
    <text evidence="1">Essential component of the TIM23 complex, a complex that mediates the translocation of transit peptide-containing proteins across the mitochondrial inner membrane.</text>
</comment>
<dbReference type="Gene3D" id="3.40.50.1000">
    <property type="entry name" value="HAD superfamily/HAD-like"/>
    <property type="match status" value="1"/>
</dbReference>
<dbReference type="EMBL" id="KQ964248">
    <property type="protein sequence ID" value="KXJ92695.1"/>
    <property type="molecule type" value="Genomic_DNA"/>
</dbReference>
<organism evidence="3 4">
    <name type="scientific">Microdochium bolleyi</name>
    <dbReference type="NCBI Taxonomy" id="196109"/>
    <lineage>
        <taxon>Eukaryota</taxon>
        <taxon>Fungi</taxon>
        <taxon>Dikarya</taxon>
        <taxon>Ascomycota</taxon>
        <taxon>Pezizomycotina</taxon>
        <taxon>Sordariomycetes</taxon>
        <taxon>Xylariomycetidae</taxon>
        <taxon>Xylariales</taxon>
        <taxon>Microdochiaceae</taxon>
        <taxon>Microdochium</taxon>
    </lineage>
</organism>
<protein>
    <recommendedName>
        <fullName evidence="1">Mitochondrial import inner membrane translocase subunit TIM50</fullName>
    </recommendedName>
</protein>
<comment type="subunit">
    <text evidence="1">Component of the TIM23 complex.</text>
</comment>
<dbReference type="InterPro" id="IPR050365">
    <property type="entry name" value="TIM50"/>
</dbReference>
<reference evidence="4" key="1">
    <citation type="submission" date="2016-02" db="EMBL/GenBank/DDBJ databases">
        <title>Draft genome sequence of Microdochium bolleyi, a fungal endophyte of beachgrass.</title>
        <authorList>
            <consortium name="DOE Joint Genome Institute"/>
            <person name="David A.S."/>
            <person name="May G."/>
            <person name="Haridas S."/>
            <person name="Lim J."/>
            <person name="Wang M."/>
            <person name="Labutti K."/>
            <person name="Lipzen A."/>
            <person name="Barry K."/>
            <person name="Grigoriev I.V."/>
        </authorList>
    </citation>
    <scope>NUCLEOTIDE SEQUENCE [LARGE SCALE GENOMIC DNA]</scope>
    <source>
        <strain evidence="4">J235TASD1</strain>
    </source>
</reference>
<dbReference type="AlphaFoldDB" id="A0A136J676"/>
<dbReference type="Pfam" id="PF03031">
    <property type="entry name" value="NIF"/>
    <property type="match status" value="1"/>
</dbReference>
<keyword evidence="1" id="KW-0811">Translocation</keyword>
<dbReference type="GO" id="GO:0005744">
    <property type="term" value="C:TIM23 mitochondrial import inner membrane translocase complex"/>
    <property type="evidence" value="ECO:0007669"/>
    <property type="project" value="UniProtKB-UniRule"/>
</dbReference>
<keyword evidence="1" id="KW-0653">Protein transport</keyword>
<proteinExistence type="inferred from homology"/>
<feature type="domain" description="FCP1 homology" evidence="2">
    <location>
        <begin position="12"/>
        <end position="183"/>
    </location>
</feature>
<accession>A0A136J676</accession>
<dbReference type="OrthoDB" id="1711508at2759"/>
<evidence type="ECO:0000313" key="3">
    <source>
        <dbReference type="EMBL" id="KXJ92695.1"/>
    </source>
</evidence>
<dbReference type="PANTHER" id="PTHR12210">
    <property type="entry name" value="DULLARD PROTEIN PHOSPHATASE"/>
    <property type="match status" value="1"/>
</dbReference>
<comment type="similarity">
    <text evidence="1">Belongs to the TIM50 family.</text>
</comment>
<keyword evidence="1" id="KW-0809">Transit peptide</keyword>
<name>A0A136J676_9PEZI</name>
<dbReference type="InParanoid" id="A0A136J676"/>
<dbReference type="InterPro" id="IPR036412">
    <property type="entry name" value="HAD-like_sf"/>
</dbReference>
<dbReference type="InterPro" id="IPR023214">
    <property type="entry name" value="HAD_sf"/>
</dbReference>
<dbReference type="Proteomes" id="UP000070501">
    <property type="component" value="Unassembled WGS sequence"/>
</dbReference>
<evidence type="ECO:0000256" key="1">
    <source>
        <dbReference type="RuleBase" id="RU365079"/>
    </source>
</evidence>
<evidence type="ECO:0000313" key="4">
    <source>
        <dbReference type="Proteomes" id="UP000070501"/>
    </source>
</evidence>
<dbReference type="STRING" id="196109.A0A136J676"/>
<dbReference type="SMART" id="SM00577">
    <property type="entry name" value="CPDc"/>
    <property type="match status" value="1"/>
</dbReference>
<dbReference type="InterPro" id="IPR004274">
    <property type="entry name" value="FCP1_dom"/>
</dbReference>
<keyword evidence="4" id="KW-1185">Reference proteome</keyword>
<dbReference type="GO" id="GO:0015031">
    <property type="term" value="P:protein transport"/>
    <property type="evidence" value="ECO:0007669"/>
    <property type="project" value="UniProtKB-KW"/>
</dbReference>
<evidence type="ECO:0000259" key="2">
    <source>
        <dbReference type="PROSITE" id="PS50969"/>
    </source>
</evidence>
<comment type="subcellular location">
    <subcellularLocation>
        <location evidence="1">Mitochondrion inner membrane</location>
        <topology evidence="1">Single-pass membrane protein</topology>
    </subcellularLocation>
</comment>
<keyword evidence="1" id="KW-0496">Mitochondrion</keyword>
<sequence length="216" mass="24269">MQLAALPPLALNEPRKLLVVIDLNGTLLHRPNRKQPSKFVERPHARQFLAYCIDVFHVVIWSSAKQANVASMCNQLLTPSQRKKVVAIWARDKFGLTAADFVARTQCYKRLHVLWADPIVAASHPDAASRGVTWSQQDTVLIDDSMEKARSEPHNLIEIPEFSSENAEVADILPQVHDYINECASQANVSSFIRERPFKAHATSQLQLGILQQLES</sequence>
<keyword evidence="1" id="KW-0813">Transport</keyword>